<dbReference type="EMBL" id="CP087994">
    <property type="protein sequence ID" value="UYO63760.1"/>
    <property type="molecule type" value="Genomic_DNA"/>
</dbReference>
<keyword evidence="3 8" id="KW-0547">Nucleotide-binding</keyword>
<dbReference type="InterPro" id="IPR014729">
    <property type="entry name" value="Rossmann-like_a/b/a_fold"/>
</dbReference>
<protein>
    <recommendedName>
        <fullName evidence="8">Tryptophan--tRNA ligase</fullName>
        <ecNumber evidence="8">6.1.1.2</ecNumber>
    </recommendedName>
    <alternativeName>
        <fullName evidence="8">Tryptophanyl-tRNA synthetase</fullName>
        <shortName evidence="8">TrpRS</shortName>
    </alternativeName>
</protein>
<evidence type="ECO:0000256" key="1">
    <source>
        <dbReference type="ARBA" id="ARBA00005594"/>
    </source>
</evidence>
<dbReference type="GO" id="GO:0006436">
    <property type="term" value="P:tryptophanyl-tRNA aminoacylation"/>
    <property type="evidence" value="ECO:0007669"/>
    <property type="project" value="UniProtKB-UniRule"/>
</dbReference>
<keyword evidence="4 8" id="KW-0067">ATP-binding</keyword>
<dbReference type="AlphaFoldDB" id="A0A1F2PG77"/>
<dbReference type="Gene3D" id="1.10.240.10">
    <property type="entry name" value="Tyrosyl-Transfer RNA Synthetase"/>
    <property type="match status" value="1"/>
</dbReference>
<evidence type="ECO:0000256" key="9">
    <source>
        <dbReference type="RuleBase" id="RU363036"/>
    </source>
</evidence>
<evidence type="ECO:0000313" key="14">
    <source>
        <dbReference type="Proteomes" id="UP000322619"/>
    </source>
</evidence>
<feature type="binding site" evidence="8">
    <location>
        <begin position="16"/>
        <end position="18"/>
    </location>
    <ligand>
        <name>ATP</name>
        <dbReference type="ChEBI" id="CHEBI:30616"/>
    </ligand>
</feature>
<dbReference type="RefSeq" id="WP_070371856.1">
    <property type="nucleotide sequence ID" value="NZ_CABIIK010000045.1"/>
</dbReference>
<evidence type="ECO:0000256" key="3">
    <source>
        <dbReference type="ARBA" id="ARBA00022741"/>
    </source>
</evidence>
<feature type="binding site" evidence="8">
    <location>
        <position position="140"/>
    </location>
    <ligand>
        <name>L-tryptophan</name>
        <dbReference type="ChEBI" id="CHEBI:57912"/>
    </ligand>
</feature>
<dbReference type="HAMAP" id="MF_00140_B">
    <property type="entry name" value="Trp_tRNA_synth_B"/>
    <property type="match status" value="1"/>
</dbReference>
<dbReference type="NCBIfam" id="TIGR00233">
    <property type="entry name" value="trpS"/>
    <property type="match status" value="1"/>
</dbReference>
<keyword evidence="15" id="KW-1185">Reference proteome</keyword>
<dbReference type="PANTHER" id="PTHR43766">
    <property type="entry name" value="TRYPTOPHAN--TRNA LIGASE, MITOCHONDRIAL"/>
    <property type="match status" value="1"/>
</dbReference>
<keyword evidence="8" id="KW-0963">Cytoplasm</keyword>
<evidence type="ECO:0000256" key="5">
    <source>
        <dbReference type="ARBA" id="ARBA00022917"/>
    </source>
</evidence>
<dbReference type="STRING" id="52694.ACWI_25860"/>
<dbReference type="InterPro" id="IPR050203">
    <property type="entry name" value="Trp-tRNA_synthetase"/>
</dbReference>
<sequence length="336" mass="38074">MTTEAPVKKIVYSGIQPSGTFTIGNYFGAMKNWVKMQEDYRSLFCVVDLHAITMPQNPADLRRRTYESIALLLALGIDPEKSILYVQSMVPEHSELAWILNCSTYMGELSRMTQFKDKSQKQGENIRVGLFDYPVLMAADILLYQTDLVPVGNDQRQHVELARDIAIRFNQNFGNVFKVPEAYFGESGARIMSLQEPNRKMSKSDENANAFISLLDDSKTIVKKFKRAVTDSDMAVYHNREEKPGVSNLMEIYSCATGKSLEEVTREFDGKGYGDFKLAVGETVADTLLPVQNEYHRLLGEKAYLEQIMHVHAEKASQIAWRTLSKVRKKVGFVTV</sequence>
<gene>
    <name evidence="8 10" type="primary">trpS</name>
    <name evidence="10" type="ORF">ACWI_25860</name>
    <name evidence="11" type="ORF">FXB42_08385</name>
    <name evidence="12" type="ORF">LNN31_04840</name>
</gene>
<comment type="similarity">
    <text evidence="1 8 9">Belongs to the class-I aminoacyl-tRNA synthetase family.</text>
</comment>
<dbReference type="EC" id="6.1.1.2" evidence="8"/>
<evidence type="ECO:0000313" key="12">
    <source>
        <dbReference type="EMBL" id="UYO63760.1"/>
    </source>
</evidence>
<evidence type="ECO:0000256" key="6">
    <source>
        <dbReference type="ARBA" id="ARBA00023146"/>
    </source>
</evidence>
<dbReference type="InterPro" id="IPR024109">
    <property type="entry name" value="Trp-tRNA-ligase_bac-type"/>
</dbReference>
<dbReference type="FunFam" id="3.40.50.620:FF:000082">
    <property type="entry name" value="MSW1p Mitochondrial tryptophanyl-tRNA synthetase"/>
    <property type="match status" value="1"/>
</dbReference>
<evidence type="ECO:0000256" key="7">
    <source>
        <dbReference type="ARBA" id="ARBA00049929"/>
    </source>
</evidence>
<evidence type="ECO:0000256" key="2">
    <source>
        <dbReference type="ARBA" id="ARBA00022598"/>
    </source>
</evidence>
<dbReference type="GO" id="GO:0005829">
    <property type="term" value="C:cytosol"/>
    <property type="evidence" value="ECO:0007669"/>
    <property type="project" value="TreeGrafter"/>
</dbReference>
<comment type="subunit">
    <text evidence="8">Homodimer.</text>
</comment>
<feature type="binding site" evidence="8">
    <location>
        <begin position="200"/>
        <end position="204"/>
    </location>
    <ligand>
        <name>ATP</name>
        <dbReference type="ChEBI" id="CHEBI:30616"/>
    </ligand>
</feature>
<keyword evidence="2 8" id="KW-0436">Ligase</keyword>
<accession>A0A1F2PG77</accession>
<comment type="function">
    <text evidence="8">Catalyzes the attachment of tryptophan to tRNA(Trp).</text>
</comment>
<reference evidence="10 13" key="1">
    <citation type="submission" date="2015-09" db="EMBL/GenBank/DDBJ databases">
        <title>Genome sequence of Acetobacterium wieringae DSM 1911.</title>
        <authorList>
            <person name="Poehlein A."/>
            <person name="Bengelsdorf F.R."/>
            <person name="Schiel-Bengelsdorf B."/>
            <person name="Duerre P."/>
            <person name="Daniel R."/>
        </authorList>
    </citation>
    <scope>NUCLEOTIDE SEQUENCE [LARGE SCALE GENOMIC DNA]</scope>
    <source>
        <strain evidence="10 13">DSM 1911</strain>
    </source>
</reference>
<keyword evidence="5 8" id="KW-0648">Protein biosynthesis</keyword>
<feature type="short sequence motif" description="'KMSKS' region" evidence="8">
    <location>
        <begin position="200"/>
        <end position="204"/>
    </location>
</feature>
<reference evidence="11 14" key="2">
    <citation type="submission" date="2019-08" db="EMBL/GenBank/DDBJ databases">
        <title>Isolation and enrichment of carboxydotrophic bacteria from anaerobic sludge for the production of bio-based chemicals from syngas.</title>
        <authorList>
            <person name="Antares A.L."/>
            <person name="Moreira J."/>
            <person name="Diender M."/>
            <person name="Parshina S.N."/>
            <person name="Stams A.J.M."/>
            <person name="Alves M."/>
            <person name="Alves J.I."/>
            <person name="Sousa D.Z."/>
        </authorList>
    </citation>
    <scope>NUCLEOTIDE SEQUENCE [LARGE SCALE GENOMIC DNA]</scope>
    <source>
        <strain evidence="11 14">JM</strain>
    </source>
</reference>
<dbReference type="CDD" id="cd00806">
    <property type="entry name" value="TrpRS_core"/>
    <property type="match status" value="1"/>
</dbReference>
<evidence type="ECO:0000313" key="11">
    <source>
        <dbReference type="EMBL" id="TYC85875.1"/>
    </source>
</evidence>
<dbReference type="Proteomes" id="UP001163550">
    <property type="component" value="Chromosome"/>
</dbReference>
<evidence type="ECO:0000313" key="13">
    <source>
        <dbReference type="Proteomes" id="UP000176244"/>
    </source>
</evidence>
<dbReference type="OrthoDB" id="9801042at2"/>
<dbReference type="Pfam" id="PF00579">
    <property type="entry name" value="tRNA-synt_1b"/>
    <property type="match status" value="1"/>
</dbReference>
<feature type="binding site" evidence="8">
    <location>
        <begin position="152"/>
        <end position="154"/>
    </location>
    <ligand>
        <name>ATP</name>
        <dbReference type="ChEBI" id="CHEBI:30616"/>
    </ligand>
</feature>
<dbReference type="Gene3D" id="3.40.50.620">
    <property type="entry name" value="HUPs"/>
    <property type="match status" value="1"/>
</dbReference>
<comment type="subcellular location">
    <subcellularLocation>
        <location evidence="8">Cytoplasm</location>
    </subcellularLocation>
</comment>
<name>A0A1F2PG77_9FIRM</name>
<dbReference type="GO" id="GO:0005524">
    <property type="term" value="F:ATP binding"/>
    <property type="evidence" value="ECO:0007669"/>
    <property type="project" value="UniProtKB-UniRule"/>
</dbReference>
<dbReference type="GO" id="GO:0004830">
    <property type="term" value="F:tryptophan-tRNA ligase activity"/>
    <property type="evidence" value="ECO:0007669"/>
    <property type="project" value="UniProtKB-UniRule"/>
</dbReference>
<evidence type="ECO:0000256" key="8">
    <source>
        <dbReference type="HAMAP-Rule" id="MF_00140"/>
    </source>
</evidence>
<dbReference type="PROSITE" id="PS00178">
    <property type="entry name" value="AA_TRNA_LIGASE_I"/>
    <property type="match status" value="1"/>
</dbReference>
<feature type="short sequence motif" description="'HIGH' region" evidence="8">
    <location>
        <begin position="17"/>
        <end position="25"/>
    </location>
</feature>
<dbReference type="InterPro" id="IPR002306">
    <property type="entry name" value="Trp-tRNA-ligase"/>
</dbReference>
<dbReference type="InterPro" id="IPR002305">
    <property type="entry name" value="aa-tRNA-synth_Ic"/>
</dbReference>
<dbReference type="PANTHER" id="PTHR43766:SF1">
    <property type="entry name" value="TRYPTOPHAN--TRNA LIGASE, MITOCHONDRIAL"/>
    <property type="match status" value="1"/>
</dbReference>
<dbReference type="EMBL" id="LKEU01000035">
    <property type="protein sequence ID" value="OFV69944.1"/>
    <property type="molecule type" value="Genomic_DNA"/>
</dbReference>
<keyword evidence="6 8" id="KW-0030">Aminoacyl-tRNA synthetase</keyword>
<dbReference type="SUPFAM" id="SSF52374">
    <property type="entry name" value="Nucleotidylyl transferase"/>
    <property type="match status" value="1"/>
</dbReference>
<evidence type="ECO:0000313" key="15">
    <source>
        <dbReference type="Proteomes" id="UP001163550"/>
    </source>
</evidence>
<organism evidence="10 13">
    <name type="scientific">Acetobacterium wieringae</name>
    <dbReference type="NCBI Taxonomy" id="52694"/>
    <lineage>
        <taxon>Bacteria</taxon>
        <taxon>Bacillati</taxon>
        <taxon>Bacillota</taxon>
        <taxon>Clostridia</taxon>
        <taxon>Eubacteriales</taxon>
        <taxon>Eubacteriaceae</taxon>
        <taxon>Acetobacterium</taxon>
    </lineage>
</organism>
<dbReference type="FunFam" id="1.10.240.10:FF:000002">
    <property type="entry name" value="Tryptophan--tRNA ligase"/>
    <property type="match status" value="1"/>
</dbReference>
<dbReference type="InterPro" id="IPR001412">
    <property type="entry name" value="aa-tRNA-synth_I_CS"/>
</dbReference>
<dbReference type="EMBL" id="VSLA01000013">
    <property type="protein sequence ID" value="TYC85875.1"/>
    <property type="molecule type" value="Genomic_DNA"/>
</dbReference>
<evidence type="ECO:0000313" key="10">
    <source>
        <dbReference type="EMBL" id="OFV69944.1"/>
    </source>
</evidence>
<dbReference type="PRINTS" id="PR01039">
    <property type="entry name" value="TRNASYNTHTRP"/>
</dbReference>
<dbReference type="Proteomes" id="UP000322619">
    <property type="component" value="Unassembled WGS sequence"/>
</dbReference>
<proteinExistence type="inferred from homology"/>
<reference evidence="12" key="3">
    <citation type="submission" date="2021-11" db="EMBL/GenBank/DDBJ databases">
        <title>Isoprene-degrading acetogen.</title>
        <authorList>
            <person name="Yang Y."/>
            <person name="Jin H."/>
            <person name="Yan J."/>
        </authorList>
    </citation>
    <scope>NUCLEOTIDE SEQUENCE</scope>
    <source>
        <strain evidence="12">Berkeley</strain>
    </source>
</reference>
<comment type="catalytic activity">
    <reaction evidence="7 8">
        <text>tRNA(Trp) + L-tryptophan + ATP = L-tryptophyl-tRNA(Trp) + AMP + diphosphate + H(+)</text>
        <dbReference type="Rhea" id="RHEA:24080"/>
        <dbReference type="Rhea" id="RHEA-COMP:9671"/>
        <dbReference type="Rhea" id="RHEA-COMP:9705"/>
        <dbReference type="ChEBI" id="CHEBI:15378"/>
        <dbReference type="ChEBI" id="CHEBI:30616"/>
        <dbReference type="ChEBI" id="CHEBI:33019"/>
        <dbReference type="ChEBI" id="CHEBI:57912"/>
        <dbReference type="ChEBI" id="CHEBI:78442"/>
        <dbReference type="ChEBI" id="CHEBI:78535"/>
        <dbReference type="ChEBI" id="CHEBI:456215"/>
        <dbReference type="EC" id="6.1.1.2"/>
    </reaction>
</comment>
<feature type="binding site" evidence="8">
    <location>
        <position position="191"/>
    </location>
    <ligand>
        <name>ATP</name>
        <dbReference type="ChEBI" id="CHEBI:30616"/>
    </ligand>
</feature>
<dbReference type="Proteomes" id="UP000176244">
    <property type="component" value="Unassembled WGS sequence"/>
</dbReference>
<feature type="binding site" evidence="8">
    <location>
        <begin position="24"/>
        <end position="25"/>
    </location>
    <ligand>
        <name>ATP</name>
        <dbReference type="ChEBI" id="CHEBI:30616"/>
    </ligand>
</feature>
<evidence type="ECO:0000256" key="4">
    <source>
        <dbReference type="ARBA" id="ARBA00022840"/>
    </source>
</evidence>